<accession>A0A1I1AFZ8</accession>
<dbReference type="SUPFAM" id="SSF140478">
    <property type="entry name" value="LemA-like"/>
    <property type="match status" value="1"/>
</dbReference>
<dbReference type="STRING" id="84698.SAMN04488528_10368"/>
<dbReference type="Gene3D" id="1.20.1440.20">
    <property type="entry name" value="LemA-like domain"/>
    <property type="match status" value="1"/>
</dbReference>
<feature type="transmembrane region" description="Helical" evidence="6">
    <location>
        <begin position="45"/>
        <end position="61"/>
    </location>
</feature>
<keyword evidence="5 6" id="KW-0472">Membrane</keyword>
<gene>
    <name evidence="7" type="ORF">SAMN04488528_10368</name>
</gene>
<organism evidence="7 8">
    <name type="scientific">Clostridium frigidicarnis</name>
    <dbReference type="NCBI Taxonomy" id="84698"/>
    <lineage>
        <taxon>Bacteria</taxon>
        <taxon>Bacillati</taxon>
        <taxon>Bacillota</taxon>
        <taxon>Clostridia</taxon>
        <taxon>Eubacteriales</taxon>
        <taxon>Clostridiaceae</taxon>
        <taxon>Clostridium</taxon>
    </lineage>
</organism>
<evidence type="ECO:0000313" key="8">
    <source>
        <dbReference type="Proteomes" id="UP000198619"/>
    </source>
</evidence>
<evidence type="ECO:0000256" key="5">
    <source>
        <dbReference type="ARBA" id="ARBA00023136"/>
    </source>
</evidence>
<evidence type="ECO:0000256" key="6">
    <source>
        <dbReference type="SAM" id="Phobius"/>
    </source>
</evidence>
<evidence type="ECO:0000313" key="7">
    <source>
        <dbReference type="EMBL" id="SFB36924.1"/>
    </source>
</evidence>
<comment type="subcellular location">
    <subcellularLocation>
        <location evidence="1">Membrane</location>
        <topology evidence="1">Single-pass membrane protein</topology>
    </subcellularLocation>
</comment>
<evidence type="ECO:0000256" key="4">
    <source>
        <dbReference type="ARBA" id="ARBA00022989"/>
    </source>
</evidence>
<dbReference type="RefSeq" id="WP_090042700.1">
    <property type="nucleotide sequence ID" value="NZ_FOKI01000036.1"/>
</dbReference>
<reference evidence="7 8" key="1">
    <citation type="submission" date="2016-10" db="EMBL/GenBank/DDBJ databases">
        <authorList>
            <person name="de Groot N.N."/>
        </authorList>
    </citation>
    <scope>NUCLEOTIDE SEQUENCE [LARGE SCALE GENOMIC DNA]</scope>
    <source>
        <strain evidence="7 8">DSM 12271</strain>
    </source>
</reference>
<dbReference type="GO" id="GO:0016020">
    <property type="term" value="C:membrane"/>
    <property type="evidence" value="ECO:0007669"/>
    <property type="project" value="UniProtKB-SubCell"/>
</dbReference>
<keyword evidence="8" id="KW-1185">Reference proteome</keyword>
<feature type="transmembrane region" description="Helical" evidence="6">
    <location>
        <begin position="12"/>
        <end position="33"/>
    </location>
</feature>
<evidence type="ECO:0000256" key="2">
    <source>
        <dbReference type="ARBA" id="ARBA00008854"/>
    </source>
</evidence>
<evidence type="ECO:0000256" key="3">
    <source>
        <dbReference type="ARBA" id="ARBA00022692"/>
    </source>
</evidence>
<dbReference type="PANTHER" id="PTHR34478">
    <property type="entry name" value="PROTEIN LEMA"/>
    <property type="match status" value="1"/>
</dbReference>
<dbReference type="PANTHER" id="PTHR34478:SF2">
    <property type="entry name" value="MEMBRANE PROTEIN"/>
    <property type="match status" value="1"/>
</dbReference>
<dbReference type="InterPro" id="IPR007156">
    <property type="entry name" value="MamQ_LemA"/>
</dbReference>
<evidence type="ECO:0000256" key="1">
    <source>
        <dbReference type="ARBA" id="ARBA00004167"/>
    </source>
</evidence>
<dbReference type="OrthoDB" id="9804152at2"/>
<keyword evidence="3 6" id="KW-0812">Transmembrane</keyword>
<protein>
    <submittedName>
        <fullName evidence="7">LemA protein</fullName>
    </submittedName>
</protein>
<dbReference type="Proteomes" id="UP000198619">
    <property type="component" value="Unassembled WGS sequence"/>
</dbReference>
<dbReference type="InterPro" id="IPR023353">
    <property type="entry name" value="LemA-like_dom_sf"/>
</dbReference>
<keyword evidence="4 6" id="KW-1133">Transmembrane helix</keyword>
<dbReference type="Pfam" id="PF04011">
    <property type="entry name" value="LemA"/>
    <property type="match status" value="1"/>
</dbReference>
<dbReference type="EMBL" id="FOKI01000036">
    <property type="protein sequence ID" value="SFB36924.1"/>
    <property type="molecule type" value="Genomic_DNA"/>
</dbReference>
<proteinExistence type="inferred from homology"/>
<name>A0A1I1AFZ8_9CLOT</name>
<sequence>MKKIKQRTYTKRLISFICGFFIGWFFYLMIMAIVESGEPTDTQGLIATILSLITTITYELISEYNYLKRLELTTTSLYSNISLYKEREKNLLSKAEKFVLEFFKYESDIQKSVAVSRSVNSERFAGNEELKCLSNLKATVESYPDLKADKHVSKILEQLEQSENIILDSKLLYNEYTTYYNTAIVSFPAVLLTGLWKLKLLQFYIDNNIDEV</sequence>
<comment type="similarity">
    <text evidence="2">Belongs to the LemA family.</text>
</comment>
<dbReference type="AlphaFoldDB" id="A0A1I1AFZ8"/>